<feature type="compositionally biased region" description="Polar residues" evidence="1">
    <location>
        <begin position="31"/>
        <end position="41"/>
    </location>
</feature>
<evidence type="ECO:0000313" key="3">
    <source>
        <dbReference type="Proteomes" id="UP000596661"/>
    </source>
</evidence>
<keyword evidence="3" id="KW-1185">Reference proteome</keyword>
<proteinExistence type="predicted"/>
<reference evidence="2" key="1">
    <citation type="submission" date="2018-11" db="EMBL/GenBank/DDBJ databases">
        <authorList>
            <person name="Grassa J C."/>
        </authorList>
    </citation>
    <scope>NUCLEOTIDE SEQUENCE [LARGE SCALE GENOMIC DNA]</scope>
</reference>
<dbReference type="Gramene" id="evm.model.09.538">
    <property type="protein sequence ID" value="cds.evm.model.09.538"/>
    <property type="gene ID" value="evm.TU.09.538"/>
</dbReference>
<reference evidence="2" key="2">
    <citation type="submission" date="2021-03" db="UniProtKB">
        <authorList>
            <consortium name="EnsemblPlants"/>
        </authorList>
    </citation>
    <scope>IDENTIFICATION</scope>
</reference>
<sequence>MVLTRNKCGLHFTDPKANTGDREDHNEATSHQKYQPGQHTNLDAPIFEDDDVEENSSNDVEDGPQDTSKDDPQDTPKGNHQYKIIGGSIGEKDKPDESDLVIIMAKKL</sequence>
<evidence type="ECO:0000313" key="2">
    <source>
        <dbReference type="EnsemblPlants" id="cds.evm.model.09.538"/>
    </source>
</evidence>
<dbReference type="Proteomes" id="UP000596661">
    <property type="component" value="Chromosome 9"/>
</dbReference>
<feature type="compositionally biased region" description="Basic and acidic residues" evidence="1">
    <location>
        <begin position="19"/>
        <end position="30"/>
    </location>
</feature>
<organism evidence="2 3">
    <name type="scientific">Cannabis sativa</name>
    <name type="common">Hemp</name>
    <name type="synonym">Marijuana</name>
    <dbReference type="NCBI Taxonomy" id="3483"/>
    <lineage>
        <taxon>Eukaryota</taxon>
        <taxon>Viridiplantae</taxon>
        <taxon>Streptophyta</taxon>
        <taxon>Embryophyta</taxon>
        <taxon>Tracheophyta</taxon>
        <taxon>Spermatophyta</taxon>
        <taxon>Magnoliopsida</taxon>
        <taxon>eudicotyledons</taxon>
        <taxon>Gunneridae</taxon>
        <taxon>Pentapetalae</taxon>
        <taxon>rosids</taxon>
        <taxon>fabids</taxon>
        <taxon>Rosales</taxon>
        <taxon>Cannabaceae</taxon>
        <taxon>Cannabis</taxon>
    </lineage>
</organism>
<dbReference type="EMBL" id="UZAU01000734">
    <property type="status" value="NOT_ANNOTATED_CDS"/>
    <property type="molecule type" value="Genomic_DNA"/>
</dbReference>
<feature type="compositionally biased region" description="Acidic residues" evidence="1">
    <location>
        <begin position="46"/>
        <end position="64"/>
    </location>
</feature>
<name>A0A803QGK3_CANSA</name>
<feature type="region of interest" description="Disordered" evidence="1">
    <location>
        <begin position="1"/>
        <end position="95"/>
    </location>
</feature>
<dbReference type="EnsemblPlants" id="evm.model.09.538">
    <property type="protein sequence ID" value="cds.evm.model.09.538"/>
    <property type="gene ID" value="evm.TU.09.538"/>
</dbReference>
<protein>
    <submittedName>
        <fullName evidence="2">Uncharacterized protein</fullName>
    </submittedName>
</protein>
<dbReference type="AlphaFoldDB" id="A0A803QGK3"/>
<accession>A0A803QGK3</accession>
<evidence type="ECO:0000256" key="1">
    <source>
        <dbReference type="SAM" id="MobiDB-lite"/>
    </source>
</evidence>